<evidence type="ECO:0000259" key="2">
    <source>
        <dbReference type="PROSITE" id="PS50110"/>
    </source>
</evidence>
<dbReference type="CDD" id="cd17557">
    <property type="entry name" value="REC_Rcp-like"/>
    <property type="match status" value="1"/>
</dbReference>
<feature type="modified residue" description="4-aspartylphosphate" evidence="1">
    <location>
        <position position="60"/>
    </location>
</feature>
<evidence type="ECO:0000313" key="4">
    <source>
        <dbReference type="Proteomes" id="UP000027982"/>
    </source>
</evidence>
<dbReference type="PANTHER" id="PTHR44520:SF1">
    <property type="entry name" value="TWO-COMPONENT SYSTEM REGULATORY PROTEIN"/>
    <property type="match status" value="1"/>
</dbReference>
<dbReference type="HOGENOM" id="CLU_000445_69_17_0"/>
<dbReference type="GO" id="GO:0000160">
    <property type="term" value="P:phosphorelay signal transduction system"/>
    <property type="evidence" value="ECO:0007669"/>
    <property type="project" value="InterPro"/>
</dbReference>
<accession>A0A068NPA2</accession>
<dbReference type="InterPro" id="IPR052893">
    <property type="entry name" value="TCS_response_regulator"/>
</dbReference>
<dbReference type="eggNOG" id="COG0784">
    <property type="taxonomic scope" value="Bacteria"/>
</dbReference>
<gene>
    <name evidence="3" type="ORF">OP10G_1913</name>
</gene>
<dbReference type="OrthoDB" id="9785718at2"/>
<dbReference type="InterPro" id="IPR011006">
    <property type="entry name" value="CheY-like_superfamily"/>
</dbReference>
<dbReference type="PANTHER" id="PTHR44520">
    <property type="entry name" value="RESPONSE REGULATOR RCP1-RELATED"/>
    <property type="match status" value="1"/>
</dbReference>
<evidence type="ECO:0000313" key="3">
    <source>
        <dbReference type="EMBL" id="AIE85281.1"/>
    </source>
</evidence>
<sequence length="136" mass="15181">MPERRWILLAEDNDDDASLVSRGFRGFSDRAELVRARDGIEAIEIMASRAESPPAVALLDLKMPRMGGIEVLNFMRRHTRLSCVPVVVLTSSDEPGDVRAAQEGGCTAYLTKPVDFESYMTLVDATMRFWLSSRTT</sequence>
<dbReference type="KEGG" id="fgi:OP10G_1913"/>
<name>A0A068NPA2_FIMGI</name>
<reference evidence="3 4" key="1">
    <citation type="journal article" date="2014" name="PLoS ONE">
        <title>The first complete genome sequence of the class fimbriimonadia in the phylum armatimonadetes.</title>
        <authorList>
            <person name="Hu Z.Y."/>
            <person name="Wang Y.Z."/>
            <person name="Im W.T."/>
            <person name="Wang S.Y."/>
            <person name="Zhao G.P."/>
            <person name="Zheng H.J."/>
            <person name="Quan Z.X."/>
        </authorList>
    </citation>
    <scope>NUCLEOTIDE SEQUENCE [LARGE SCALE GENOMIC DNA]</scope>
    <source>
        <strain evidence="3">Gsoil 348</strain>
    </source>
</reference>
<organism evidence="3 4">
    <name type="scientific">Fimbriimonas ginsengisoli Gsoil 348</name>
    <dbReference type="NCBI Taxonomy" id="661478"/>
    <lineage>
        <taxon>Bacteria</taxon>
        <taxon>Bacillati</taxon>
        <taxon>Armatimonadota</taxon>
        <taxon>Fimbriimonadia</taxon>
        <taxon>Fimbriimonadales</taxon>
        <taxon>Fimbriimonadaceae</taxon>
        <taxon>Fimbriimonas</taxon>
    </lineage>
</organism>
<dbReference type="EMBL" id="CP007139">
    <property type="protein sequence ID" value="AIE85281.1"/>
    <property type="molecule type" value="Genomic_DNA"/>
</dbReference>
<feature type="domain" description="Response regulatory" evidence="2">
    <location>
        <begin position="6"/>
        <end position="127"/>
    </location>
</feature>
<protein>
    <submittedName>
        <fullName evidence="3">Two component signal transduction response regulator</fullName>
    </submittedName>
</protein>
<keyword evidence="4" id="KW-1185">Reference proteome</keyword>
<dbReference type="SUPFAM" id="SSF52172">
    <property type="entry name" value="CheY-like"/>
    <property type="match status" value="1"/>
</dbReference>
<dbReference type="InterPro" id="IPR001789">
    <property type="entry name" value="Sig_transdc_resp-reg_receiver"/>
</dbReference>
<dbReference type="PROSITE" id="PS50110">
    <property type="entry name" value="RESPONSE_REGULATORY"/>
    <property type="match status" value="1"/>
</dbReference>
<dbReference type="AlphaFoldDB" id="A0A068NPA2"/>
<proteinExistence type="predicted"/>
<keyword evidence="1" id="KW-0597">Phosphoprotein</keyword>
<dbReference type="RefSeq" id="WP_025226137.1">
    <property type="nucleotide sequence ID" value="NZ_CP007139.1"/>
</dbReference>
<dbReference type="Pfam" id="PF00072">
    <property type="entry name" value="Response_reg"/>
    <property type="match status" value="1"/>
</dbReference>
<dbReference type="Gene3D" id="3.40.50.2300">
    <property type="match status" value="1"/>
</dbReference>
<evidence type="ECO:0000256" key="1">
    <source>
        <dbReference type="PROSITE-ProRule" id="PRU00169"/>
    </source>
</evidence>
<dbReference type="SMART" id="SM00448">
    <property type="entry name" value="REC"/>
    <property type="match status" value="1"/>
</dbReference>
<dbReference type="Proteomes" id="UP000027982">
    <property type="component" value="Chromosome"/>
</dbReference>
<dbReference type="STRING" id="661478.OP10G_1913"/>